<feature type="domain" description="PaRep2b" evidence="1">
    <location>
        <begin position="351"/>
        <end position="514"/>
    </location>
</feature>
<dbReference type="Proteomes" id="UP000001567">
    <property type="component" value="Chromosome"/>
</dbReference>
<organism evidence="2 3">
    <name type="scientific">Pyrobaculum arsenaticum (strain DSM 13514 / JCM 11321 / PZ6)</name>
    <dbReference type="NCBI Taxonomy" id="340102"/>
    <lineage>
        <taxon>Archaea</taxon>
        <taxon>Thermoproteota</taxon>
        <taxon>Thermoprotei</taxon>
        <taxon>Thermoproteales</taxon>
        <taxon>Thermoproteaceae</taxon>
        <taxon>Pyrobaculum</taxon>
    </lineage>
</organism>
<accession>A4WIP4</accession>
<proteinExistence type="predicted"/>
<dbReference type="KEGG" id="pas:Pars_0670"/>
<dbReference type="GeneID" id="5054870"/>
<dbReference type="RefSeq" id="WP_011900168.1">
    <property type="nucleotide sequence ID" value="NC_009376.1"/>
</dbReference>
<dbReference type="HOGENOM" id="CLU_029902_0_0_2"/>
<name>A4WIP4_PYRAR</name>
<dbReference type="STRING" id="340102.Pars_0670"/>
<dbReference type="InterPro" id="IPR011689">
    <property type="entry name" value="PaRep2b"/>
</dbReference>
<dbReference type="Pfam" id="PF07775">
    <property type="entry name" value="PaRep2b"/>
    <property type="match status" value="2"/>
</dbReference>
<evidence type="ECO:0000259" key="1">
    <source>
        <dbReference type="Pfam" id="PF07775"/>
    </source>
</evidence>
<feature type="domain" description="PaRep2b" evidence="1">
    <location>
        <begin position="96"/>
        <end position="339"/>
    </location>
</feature>
<protein>
    <submittedName>
        <fullName evidence="2">PaRep2b</fullName>
    </submittedName>
</protein>
<evidence type="ECO:0000313" key="2">
    <source>
        <dbReference type="EMBL" id="ABP50261.1"/>
    </source>
</evidence>
<dbReference type="AlphaFoldDB" id="A4WIP4"/>
<dbReference type="EMBL" id="CP000660">
    <property type="protein sequence ID" value="ABP50261.1"/>
    <property type="molecule type" value="Genomic_DNA"/>
</dbReference>
<gene>
    <name evidence="2" type="ordered locus">Pars_0670</name>
</gene>
<sequence>MKIRRGLSVVNFVLASYSDGAVSSPHCFMSEHDVLRFLADVTLFDGSVEPGQVHLAVGGFGVRGEEKQLPLDIYDKVALYLILAARFDVKISGVYFVKNVTRIFFDRGYAAWVFAAEWPFFSKMLRVGKALDISADHINKKLGKMKKYVEKLAEGIRIEHELREEEGKPKLVVRFKDGKSNELAHINVGWDGKSLRAVFGGARENAERLASILSALGAEVEARQYGNKRYVELTTNSIAAIRRPELLEAVKAFVEALYKNGVIDGGKREYLLRELAAGPNVVEVAGVEMSVAAEKVDKSERLVIKYHPSSAEAFDAAVKALEEAEFVEGVHFTAKRPEKEEKGYIRLKVPAGLWKLEELRRQGVKWAVKAVSRLEEIAKARGFYDLLDEYLKPAREAETIDPRGMDAEDPKRGIKAEIRDVKVMWEEGRPRIEVEYEADGRTETFSFIWGVETGGKVSAKVRLNYEKAAVLAAVTGDESLKGRNGVVTLTAKDLFALAKIKGVGWELLRWYAEVMAERPKHGE</sequence>
<reference evidence="2 3" key="1">
    <citation type="submission" date="2007-04" db="EMBL/GenBank/DDBJ databases">
        <title>Complete sequence of Pyrobaculum arsenaticum DSM 13514.</title>
        <authorList>
            <consortium name="US DOE Joint Genome Institute"/>
            <person name="Copeland A."/>
            <person name="Lucas S."/>
            <person name="Lapidus A."/>
            <person name="Barry K."/>
            <person name="Glavina del Rio T."/>
            <person name="Dalin E."/>
            <person name="Tice H."/>
            <person name="Pitluck S."/>
            <person name="Chain P."/>
            <person name="Malfatti S."/>
            <person name="Shin M."/>
            <person name="Vergez L."/>
            <person name="Schmutz J."/>
            <person name="Larimer F."/>
            <person name="Land M."/>
            <person name="Hauser L."/>
            <person name="Kyrpides N."/>
            <person name="Mikhailova N."/>
            <person name="Cozen A.E."/>
            <person name="Fitz-Gibbon S.T."/>
            <person name="House C.H."/>
            <person name="Saltikov C."/>
            <person name="Lowe T.M."/>
            <person name="Richardson P."/>
        </authorList>
    </citation>
    <scope>NUCLEOTIDE SEQUENCE [LARGE SCALE GENOMIC DNA]</scope>
    <source>
        <strain evidence="3">ATCC 700994 / DSM 13514 / JCM 11321 / PZ6</strain>
    </source>
</reference>
<dbReference type="PhylomeDB" id="A4WIP4"/>
<evidence type="ECO:0000313" key="3">
    <source>
        <dbReference type="Proteomes" id="UP000001567"/>
    </source>
</evidence>